<feature type="transmembrane region" description="Helical" evidence="1">
    <location>
        <begin position="90"/>
        <end position="111"/>
    </location>
</feature>
<dbReference type="OrthoDB" id="5869821at2759"/>
<dbReference type="InterPro" id="IPR019422">
    <property type="entry name" value="7TM_GPCR_serpentine_rcpt_Srh"/>
</dbReference>
<dbReference type="Proteomes" id="UP000582659">
    <property type="component" value="Unassembled WGS sequence"/>
</dbReference>
<dbReference type="EMBL" id="CAJFCV020000004">
    <property type="protein sequence ID" value="CAG9114272.1"/>
    <property type="molecule type" value="Genomic_DNA"/>
</dbReference>
<gene>
    <name evidence="2" type="ORF">BXYJ_LOCUS8448</name>
</gene>
<sequence length="362" mass="41812">MLFVNGLSALTRIALPIVTLLESICAPLIIFLAVFHSKKMHRYRFLIINNVIWSCLFNWTVWFADPAFLFPAACLVLYNPLVHRVPVAKGVSSFMIFCLVNVELAVVWSLLYRYFMSFPGKLSDFVEKGRLCWICVVSIHAAFYGVAFLPFYFHPIRSSVDQSIEKVRLLDQLPHFNDIEPEIGYICAPNVKLVSKWTFAAFITMILWFIVGMIIFSTMFYRIMVVFQQTNMMSSTQQMHVILFKLEMEAFCYIFGHFTDAKFYVFCHWIITVQAVSVQLFVGYIFLLFPTAALLLTIALRWDEGTTIAAFCIMLVQAHGCVDFVTMIYFITPYRRKLLEILGHNYRKAKLRGSTTLVQTTV</sequence>
<feature type="transmembrane region" description="Helical" evidence="1">
    <location>
        <begin position="199"/>
        <end position="223"/>
    </location>
</feature>
<feature type="transmembrane region" description="Helical" evidence="1">
    <location>
        <begin position="131"/>
        <end position="153"/>
    </location>
</feature>
<evidence type="ECO:0000256" key="1">
    <source>
        <dbReference type="SAM" id="Phobius"/>
    </source>
</evidence>
<keyword evidence="5" id="KW-1185">Reference proteome</keyword>
<accession>A0A1I7RUN8</accession>
<evidence type="ECO:0000313" key="2">
    <source>
        <dbReference type="EMBL" id="CAD5225246.1"/>
    </source>
</evidence>
<protein>
    <submittedName>
        <fullName evidence="2">(pine wood nematode) hypothetical protein</fullName>
    </submittedName>
</protein>
<proteinExistence type="predicted"/>
<dbReference type="Pfam" id="PF10318">
    <property type="entry name" value="7TM_GPCR_Srh"/>
    <property type="match status" value="2"/>
</dbReference>
<feature type="transmembrane region" description="Helical" evidence="1">
    <location>
        <begin position="56"/>
        <end position="78"/>
    </location>
</feature>
<feature type="transmembrane region" description="Helical" evidence="1">
    <location>
        <begin position="281"/>
        <end position="302"/>
    </location>
</feature>
<dbReference type="EMBL" id="CAJFDI010000004">
    <property type="protein sequence ID" value="CAD5225246.1"/>
    <property type="molecule type" value="Genomic_DNA"/>
</dbReference>
<name>A0A1I7RUN8_BURXY</name>
<organism evidence="4 6">
    <name type="scientific">Bursaphelenchus xylophilus</name>
    <name type="common">Pinewood nematode worm</name>
    <name type="synonym">Aphelenchoides xylophilus</name>
    <dbReference type="NCBI Taxonomy" id="6326"/>
    <lineage>
        <taxon>Eukaryota</taxon>
        <taxon>Metazoa</taxon>
        <taxon>Ecdysozoa</taxon>
        <taxon>Nematoda</taxon>
        <taxon>Chromadorea</taxon>
        <taxon>Rhabditida</taxon>
        <taxon>Tylenchina</taxon>
        <taxon>Tylenchomorpha</taxon>
        <taxon>Aphelenchoidea</taxon>
        <taxon>Aphelenchoididae</taxon>
        <taxon>Bursaphelenchus</taxon>
    </lineage>
</organism>
<reference evidence="3" key="2">
    <citation type="submission" date="2020-08" db="EMBL/GenBank/DDBJ databases">
        <authorList>
            <person name="Kikuchi T."/>
        </authorList>
    </citation>
    <scope>NUCLEOTIDE SEQUENCE</scope>
    <source>
        <strain evidence="2">Ka4C1</strain>
    </source>
</reference>
<evidence type="ECO:0000313" key="6">
    <source>
        <dbReference type="WBParaSite" id="BXY_0444800.1"/>
    </source>
</evidence>
<feature type="transmembrane region" description="Helical" evidence="1">
    <location>
        <begin position="13"/>
        <end position="35"/>
    </location>
</feature>
<keyword evidence="1" id="KW-0812">Transmembrane</keyword>
<evidence type="ECO:0000313" key="3">
    <source>
        <dbReference type="EMBL" id="CAG9114272.1"/>
    </source>
</evidence>
<dbReference type="WBParaSite" id="BXY_0444800.1">
    <property type="protein sequence ID" value="BXY_0444800.1"/>
    <property type="gene ID" value="BXY_0444800"/>
</dbReference>
<evidence type="ECO:0000313" key="4">
    <source>
        <dbReference type="Proteomes" id="UP000095284"/>
    </source>
</evidence>
<feature type="transmembrane region" description="Helical" evidence="1">
    <location>
        <begin position="308"/>
        <end position="331"/>
    </location>
</feature>
<dbReference type="Proteomes" id="UP000095284">
    <property type="component" value="Unplaced"/>
</dbReference>
<keyword evidence="1" id="KW-0472">Membrane</keyword>
<dbReference type="Proteomes" id="UP000659654">
    <property type="component" value="Unassembled WGS sequence"/>
</dbReference>
<evidence type="ECO:0000313" key="5">
    <source>
        <dbReference type="Proteomes" id="UP000659654"/>
    </source>
</evidence>
<keyword evidence="1" id="KW-1133">Transmembrane helix</keyword>
<reference evidence="6" key="1">
    <citation type="submission" date="2016-11" db="UniProtKB">
        <authorList>
            <consortium name="WormBaseParasite"/>
        </authorList>
    </citation>
    <scope>IDENTIFICATION</scope>
</reference>
<dbReference type="AlphaFoldDB" id="A0A1I7RUN8"/>